<evidence type="ECO:0000313" key="1">
    <source>
        <dbReference type="EMBL" id="SVB84336.1"/>
    </source>
</evidence>
<name>A0A382HAP0_9ZZZZ</name>
<sequence>MSVEIKPAEKKDWEFILQLRNQKDVRLACHDTSIIDNKTHIEYMQK</sequence>
<dbReference type="AlphaFoldDB" id="A0A382HAP0"/>
<evidence type="ECO:0008006" key="2">
    <source>
        <dbReference type="Google" id="ProtNLM"/>
    </source>
</evidence>
<organism evidence="1">
    <name type="scientific">marine metagenome</name>
    <dbReference type="NCBI Taxonomy" id="408172"/>
    <lineage>
        <taxon>unclassified sequences</taxon>
        <taxon>metagenomes</taxon>
        <taxon>ecological metagenomes</taxon>
    </lineage>
</organism>
<feature type="non-terminal residue" evidence="1">
    <location>
        <position position="46"/>
    </location>
</feature>
<protein>
    <recommendedName>
        <fullName evidence="2">N-acetyltransferase domain-containing protein</fullName>
    </recommendedName>
</protein>
<accession>A0A382HAP0</accession>
<reference evidence="1" key="1">
    <citation type="submission" date="2018-05" db="EMBL/GenBank/DDBJ databases">
        <authorList>
            <person name="Lanie J.A."/>
            <person name="Ng W.-L."/>
            <person name="Kazmierczak K.M."/>
            <person name="Andrzejewski T.M."/>
            <person name="Davidsen T.M."/>
            <person name="Wayne K.J."/>
            <person name="Tettelin H."/>
            <person name="Glass J.I."/>
            <person name="Rusch D."/>
            <person name="Podicherti R."/>
            <person name="Tsui H.-C.T."/>
            <person name="Winkler M.E."/>
        </authorList>
    </citation>
    <scope>NUCLEOTIDE SEQUENCE</scope>
</reference>
<gene>
    <name evidence="1" type="ORF">METZ01_LOCUS237190</name>
</gene>
<proteinExistence type="predicted"/>
<dbReference type="EMBL" id="UINC01060140">
    <property type="protein sequence ID" value="SVB84336.1"/>
    <property type="molecule type" value="Genomic_DNA"/>
</dbReference>